<proteinExistence type="predicted"/>
<gene>
    <name evidence="2" type="ORF">F511_33525</name>
</gene>
<protein>
    <submittedName>
        <fullName evidence="2">Uncharacterized protein</fullName>
    </submittedName>
</protein>
<sequence length="103" mass="11908">MRKNFSKLNSFDSIKKDSSTSSDFKIFNYDRSGHYASDCKISKKEAKVQSECSRKFKKDEKFFRNKRSKKVLVAEENKISWVDTDSEESSLGTSLSSDNEEEV</sequence>
<reference evidence="2 3" key="1">
    <citation type="journal article" date="2015" name="Proc. Natl. Acad. Sci. U.S.A.">
        <title>The resurrection genome of Boea hygrometrica: A blueprint for survival of dehydration.</title>
        <authorList>
            <person name="Xiao L."/>
            <person name="Yang G."/>
            <person name="Zhang L."/>
            <person name="Yang X."/>
            <person name="Zhao S."/>
            <person name="Ji Z."/>
            <person name="Zhou Q."/>
            <person name="Hu M."/>
            <person name="Wang Y."/>
            <person name="Chen M."/>
            <person name="Xu Y."/>
            <person name="Jin H."/>
            <person name="Xiao X."/>
            <person name="Hu G."/>
            <person name="Bao F."/>
            <person name="Hu Y."/>
            <person name="Wan P."/>
            <person name="Li L."/>
            <person name="Deng X."/>
            <person name="Kuang T."/>
            <person name="Xiang C."/>
            <person name="Zhu J.K."/>
            <person name="Oliver M.J."/>
            <person name="He Y."/>
        </authorList>
    </citation>
    <scope>NUCLEOTIDE SEQUENCE [LARGE SCALE GENOMIC DNA]</scope>
    <source>
        <strain evidence="3">cv. XS01</strain>
    </source>
</reference>
<dbReference type="EMBL" id="KV009109">
    <property type="protein sequence ID" value="KZV29783.1"/>
    <property type="molecule type" value="Genomic_DNA"/>
</dbReference>
<keyword evidence="3" id="KW-1185">Reference proteome</keyword>
<evidence type="ECO:0000313" key="3">
    <source>
        <dbReference type="Proteomes" id="UP000250235"/>
    </source>
</evidence>
<organism evidence="2 3">
    <name type="scientific">Dorcoceras hygrometricum</name>
    <dbReference type="NCBI Taxonomy" id="472368"/>
    <lineage>
        <taxon>Eukaryota</taxon>
        <taxon>Viridiplantae</taxon>
        <taxon>Streptophyta</taxon>
        <taxon>Embryophyta</taxon>
        <taxon>Tracheophyta</taxon>
        <taxon>Spermatophyta</taxon>
        <taxon>Magnoliopsida</taxon>
        <taxon>eudicotyledons</taxon>
        <taxon>Gunneridae</taxon>
        <taxon>Pentapetalae</taxon>
        <taxon>asterids</taxon>
        <taxon>lamiids</taxon>
        <taxon>Lamiales</taxon>
        <taxon>Gesneriaceae</taxon>
        <taxon>Didymocarpoideae</taxon>
        <taxon>Trichosporeae</taxon>
        <taxon>Loxocarpinae</taxon>
        <taxon>Dorcoceras</taxon>
    </lineage>
</organism>
<name>A0A2Z7B6H4_9LAMI</name>
<dbReference type="AlphaFoldDB" id="A0A2Z7B6H4"/>
<feature type="region of interest" description="Disordered" evidence="1">
    <location>
        <begin position="84"/>
        <end position="103"/>
    </location>
</feature>
<evidence type="ECO:0000256" key="1">
    <source>
        <dbReference type="SAM" id="MobiDB-lite"/>
    </source>
</evidence>
<evidence type="ECO:0000313" key="2">
    <source>
        <dbReference type="EMBL" id="KZV29783.1"/>
    </source>
</evidence>
<accession>A0A2Z7B6H4</accession>
<feature type="region of interest" description="Disordered" evidence="1">
    <location>
        <begin position="1"/>
        <end position="20"/>
    </location>
</feature>
<dbReference type="Proteomes" id="UP000250235">
    <property type="component" value="Unassembled WGS sequence"/>
</dbReference>